<comment type="function">
    <text evidence="2">Antitoxin component of a type II toxin-antitoxin (TA) system.</text>
</comment>
<comment type="similarity">
    <text evidence="1 2">Belongs to the phD/YefM antitoxin family.</text>
</comment>
<dbReference type="RefSeq" id="WP_154075442.1">
    <property type="nucleotide sequence ID" value="NZ_CP045929.1"/>
</dbReference>
<evidence type="ECO:0000313" key="3">
    <source>
        <dbReference type="EMBL" id="QGK68839.1"/>
    </source>
</evidence>
<evidence type="ECO:0000256" key="1">
    <source>
        <dbReference type="ARBA" id="ARBA00009981"/>
    </source>
</evidence>
<dbReference type="SUPFAM" id="SSF143120">
    <property type="entry name" value="YefM-like"/>
    <property type="match status" value="1"/>
</dbReference>
<sequence>MSAETISMGHDDEVVEVPVSTLKTNPTKYIDQADQGYRVYVTNRGERIAALVTPEAADAIAETEDAYWARRVAEAEASGAVSWDTAVADLESGRA</sequence>
<evidence type="ECO:0000313" key="4">
    <source>
        <dbReference type="Proteomes" id="UP000371041"/>
    </source>
</evidence>
<keyword evidence="4" id="KW-1185">Reference proteome</keyword>
<dbReference type="KEGG" id="sace:GIY23_04115"/>
<dbReference type="InterPro" id="IPR036165">
    <property type="entry name" value="YefM-like_sf"/>
</dbReference>
<dbReference type="EMBL" id="CP045929">
    <property type="protein sequence ID" value="QGK68839.1"/>
    <property type="molecule type" value="Genomic_DNA"/>
</dbReference>
<dbReference type="Proteomes" id="UP000371041">
    <property type="component" value="Chromosome"/>
</dbReference>
<reference evidence="4" key="1">
    <citation type="submission" date="2019-11" db="EMBL/GenBank/DDBJ databases">
        <title>The complete genome sequence of Saccharopolyspora sp. E2A.</title>
        <authorList>
            <person name="Zhang G."/>
        </authorList>
    </citation>
    <scope>NUCLEOTIDE SEQUENCE [LARGE SCALE GENOMIC DNA]</scope>
    <source>
        <strain evidence="4">E2A</strain>
    </source>
</reference>
<gene>
    <name evidence="3" type="ORF">GIY23_04115</name>
</gene>
<name>A0A5Q3QB53_9PSEU</name>
<accession>A0A5Q3QB53</accession>
<dbReference type="InterPro" id="IPR006442">
    <property type="entry name" value="Antitoxin_Phd/YefM"/>
</dbReference>
<dbReference type="NCBIfam" id="TIGR01552">
    <property type="entry name" value="phd_fam"/>
    <property type="match status" value="1"/>
</dbReference>
<dbReference type="Pfam" id="PF02604">
    <property type="entry name" value="PhdYeFM_antitox"/>
    <property type="match status" value="1"/>
</dbReference>
<organism evidence="3 4">
    <name type="scientific">Allosaccharopolyspora coralli</name>
    <dbReference type="NCBI Taxonomy" id="2665642"/>
    <lineage>
        <taxon>Bacteria</taxon>
        <taxon>Bacillati</taxon>
        <taxon>Actinomycetota</taxon>
        <taxon>Actinomycetes</taxon>
        <taxon>Pseudonocardiales</taxon>
        <taxon>Pseudonocardiaceae</taxon>
        <taxon>Allosaccharopolyspora</taxon>
    </lineage>
</organism>
<protein>
    <recommendedName>
        <fullName evidence="2">Antitoxin</fullName>
    </recommendedName>
</protein>
<proteinExistence type="inferred from homology"/>
<dbReference type="AlphaFoldDB" id="A0A5Q3QB53"/>
<evidence type="ECO:0000256" key="2">
    <source>
        <dbReference type="RuleBase" id="RU362080"/>
    </source>
</evidence>